<dbReference type="InterPro" id="IPR050312">
    <property type="entry name" value="IolE/XylAMocC-like"/>
</dbReference>
<keyword evidence="2" id="KW-0413">Isomerase</keyword>
<gene>
    <name evidence="2" type="ORF">CLV47_13423</name>
</gene>
<reference evidence="2 3" key="1">
    <citation type="submission" date="2018-03" db="EMBL/GenBank/DDBJ databases">
        <title>Genomic Encyclopedia of Archaeal and Bacterial Type Strains, Phase II (KMG-II): from individual species to whole genera.</title>
        <authorList>
            <person name="Goeker M."/>
        </authorList>
    </citation>
    <scope>NUCLEOTIDE SEQUENCE [LARGE SCALE GENOMIC DNA]</scope>
    <source>
        <strain evidence="2 3">DSM 100065</strain>
    </source>
</reference>
<dbReference type="RefSeq" id="WP_106351190.1">
    <property type="nucleotide sequence ID" value="NZ_PVUE01000034.1"/>
</dbReference>
<dbReference type="PANTHER" id="PTHR12110">
    <property type="entry name" value="HYDROXYPYRUVATE ISOMERASE"/>
    <property type="match status" value="1"/>
</dbReference>
<dbReference type="InterPro" id="IPR013022">
    <property type="entry name" value="Xyl_isomerase-like_TIM-brl"/>
</dbReference>
<comment type="caution">
    <text evidence="2">The sequence shown here is derived from an EMBL/GenBank/DDBJ whole genome shotgun (WGS) entry which is preliminary data.</text>
</comment>
<dbReference type="SUPFAM" id="SSF51658">
    <property type="entry name" value="Xylose isomerase-like"/>
    <property type="match status" value="1"/>
</dbReference>
<dbReference type="AlphaFoldDB" id="A0A2T0YYX3"/>
<dbReference type="InterPro" id="IPR036237">
    <property type="entry name" value="Xyl_isomerase-like_sf"/>
</dbReference>
<dbReference type="Proteomes" id="UP000237752">
    <property type="component" value="Unassembled WGS sequence"/>
</dbReference>
<evidence type="ECO:0000313" key="3">
    <source>
        <dbReference type="Proteomes" id="UP000237752"/>
    </source>
</evidence>
<organism evidence="2 3">
    <name type="scientific">Antricoccus suffuscus</name>
    <dbReference type="NCBI Taxonomy" id="1629062"/>
    <lineage>
        <taxon>Bacteria</taxon>
        <taxon>Bacillati</taxon>
        <taxon>Actinomycetota</taxon>
        <taxon>Actinomycetes</taxon>
        <taxon>Geodermatophilales</taxon>
        <taxon>Antricoccaceae</taxon>
        <taxon>Antricoccus</taxon>
    </lineage>
</organism>
<dbReference type="GO" id="GO:0016853">
    <property type="term" value="F:isomerase activity"/>
    <property type="evidence" value="ECO:0007669"/>
    <property type="project" value="UniProtKB-KW"/>
</dbReference>
<sequence>MVRRRRGTRIRVGLSSASVFPQPLERAFEIAADLEYDGLEVMVWSDRISQQPERVRDLKHKYGVDVLSVHAPCLLLTQRVWGTEPWAKVRRSAEAAVLLGADTVVLHPPFVWQRRYVRDFAAGLEKIKNETGVTIAVENMFPLHIRGRVVSTFAPSWDVVEQGYDDYTLDLSHTSVSGSDALQMAKDMGSNLRHVHIADGTGKAGDEHLIPGRGDQPCAEVLQYLVSSDFRGSVVVEANTRSAVDEDERVADMTEALTFTRKHLGQ</sequence>
<evidence type="ECO:0000259" key="1">
    <source>
        <dbReference type="Pfam" id="PF01261"/>
    </source>
</evidence>
<proteinExistence type="predicted"/>
<feature type="domain" description="Xylose isomerase-like TIM barrel" evidence="1">
    <location>
        <begin position="28"/>
        <end position="262"/>
    </location>
</feature>
<name>A0A2T0YYX3_9ACTN</name>
<dbReference type="Pfam" id="PF01261">
    <property type="entry name" value="AP_endonuc_2"/>
    <property type="match status" value="1"/>
</dbReference>
<keyword evidence="3" id="KW-1185">Reference proteome</keyword>
<dbReference type="Gene3D" id="3.20.20.150">
    <property type="entry name" value="Divalent-metal-dependent TIM barrel enzymes"/>
    <property type="match status" value="1"/>
</dbReference>
<dbReference type="PANTHER" id="PTHR12110:SF47">
    <property type="match status" value="1"/>
</dbReference>
<dbReference type="OrthoDB" id="3248123at2"/>
<protein>
    <submittedName>
        <fullName evidence="2">Sugar phosphate isomerase/epimerase</fullName>
    </submittedName>
</protein>
<accession>A0A2T0YYX3</accession>
<evidence type="ECO:0000313" key="2">
    <source>
        <dbReference type="EMBL" id="PRZ29283.1"/>
    </source>
</evidence>
<dbReference type="EMBL" id="PVUE01000034">
    <property type="protein sequence ID" value="PRZ29283.1"/>
    <property type="molecule type" value="Genomic_DNA"/>
</dbReference>